<sequence length="308" mass="34284">MSHKLLIIGSMAFDKIETPFQKSDIIMGGAANYTALSAAQFGVPTAVVSVIGGDYPTSFLRLLTQRHIDISGIEIDPQDKTFYWSARYHEDMNLRDTLDTQLNVLAHFKPVVPAAFTDAQVLMLGNLHPQIQIDVLAQMTHLPFVVLDTMNYWITHTYELLEEVISKVDMITINEQEARQLTDEYSLVKAAKRILAMGTKYVVIKKGEHGALLFHEDSAFFAPALPLSEVCDPTGAGDVFAGGIVGYLTKTNDFSFENIKNAVIHGSNLASFCIESLGAERMLSLTPEDINSRLYQFRDLTQFDIKLC</sequence>
<dbReference type="InterPro" id="IPR002173">
    <property type="entry name" value="Carboh/pur_kinase_PfkB_CS"/>
</dbReference>
<feature type="domain" description="Carbohydrate kinase PfkB" evidence="3">
    <location>
        <begin position="27"/>
        <end position="281"/>
    </location>
</feature>
<evidence type="ECO:0000256" key="1">
    <source>
        <dbReference type="ARBA" id="ARBA00022679"/>
    </source>
</evidence>
<proteinExistence type="predicted"/>
<keyword evidence="2 4" id="KW-0418">Kinase</keyword>
<evidence type="ECO:0000256" key="2">
    <source>
        <dbReference type="ARBA" id="ARBA00022777"/>
    </source>
</evidence>
<reference evidence="4 5" key="1">
    <citation type="submission" date="2021-03" db="EMBL/GenBank/DDBJ databases">
        <title>Isolation and description of Capnocytophaga bilenii sp. nov., a novel Capnocytophaga species, isolated from a gingivitis subject.</title>
        <authorList>
            <person name="Antezack A."/>
            <person name="Monnet-Corti V."/>
            <person name="La Scola B."/>
        </authorList>
    </citation>
    <scope>NUCLEOTIDE SEQUENCE [LARGE SCALE GENOMIC DNA]</scope>
    <source>
        <strain evidence="4 5">Marseille-Q4570</strain>
    </source>
</reference>
<evidence type="ECO:0000259" key="3">
    <source>
        <dbReference type="Pfam" id="PF00294"/>
    </source>
</evidence>
<gene>
    <name evidence="4" type="ORF">J4N46_04600</name>
</gene>
<organism evidence="4 5">
    <name type="scientific">Capnocytophaga bilenii</name>
    <dbReference type="NCBI Taxonomy" id="2819369"/>
    <lineage>
        <taxon>Bacteria</taxon>
        <taxon>Pseudomonadati</taxon>
        <taxon>Bacteroidota</taxon>
        <taxon>Flavobacteriia</taxon>
        <taxon>Flavobacteriales</taxon>
        <taxon>Flavobacteriaceae</taxon>
        <taxon>Capnocytophaga</taxon>
    </lineage>
</organism>
<dbReference type="RefSeq" id="WP_009416290.1">
    <property type="nucleotide sequence ID" value="NZ_CAUQMC010000005.1"/>
</dbReference>
<dbReference type="Gene3D" id="3.40.1190.20">
    <property type="match status" value="1"/>
</dbReference>
<dbReference type="Proteomes" id="UP000681610">
    <property type="component" value="Unassembled WGS sequence"/>
</dbReference>
<dbReference type="EMBL" id="JAGDYP010000003">
    <property type="protein sequence ID" value="MBO1883716.1"/>
    <property type="molecule type" value="Genomic_DNA"/>
</dbReference>
<dbReference type="PANTHER" id="PTHR10584">
    <property type="entry name" value="SUGAR KINASE"/>
    <property type="match status" value="1"/>
</dbReference>
<keyword evidence="5" id="KW-1185">Reference proteome</keyword>
<dbReference type="InterPro" id="IPR029056">
    <property type="entry name" value="Ribokinase-like"/>
</dbReference>
<name>A0ABS3PWL3_9FLAO</name>
<dbReference type="InterPro" id="IPR011611">
    <property type="entry name" value="PfkB_dom"/>
</dbReference>
<dbReference type="GO" id="GO:0016301">
    <property type="term" value="F:kinase activity"/>
    <property type="evidence" value="ECO:0007669"/>
    <property type="project" value="UniProtKB-KW"/>
</dbReference>
<accession>A0ABS3PWL3</accession>
<evidence type="ECO:0000313" key="4">
    <source>
        <dbReference type="EMBL" id="MBO1883716.1"/>
    </source>
</evidence>
<evidence type="ECO:0000313" key="5">
    <source>
        <dbReference type="Proteomes" id="UP000681610"/>
    </source>
</evidence>
<dbReference type="SUPFAM" id="SSF53613">
    <property type="entry name" value="Ribokinase-like"/>
    <property type="match status" value="1"/>
</dbReference>
<keyword evidence="1" id="KW-0808">Transferase</keyword>
<dbReference type="Pfam" id="PF00294">
    <property type="entry name" value="PfkB"/>
    <property type="match status" value="1"/>
</dbReference>
<protein>
    <submittedName>
        <fullName evidence="4">Bifunctional hydroxymethylpyrimidine kinase/phosphomethylpyrimidine kinase</fullName>
    </submittedName>
</protein>
<comment type="caution">
    <text evidence="4">The sequence shown here is derived from an EMBL/GenBank/DDBJ whole genome shotgun (WGS) entry which is preliminary data.</text>
</comment>
<dbReference type="PANTHER" id="PTHR10584:SF166">
    <property type="entry name" value="RIBOKINASE"/>
    <property type="match status" value="1"/>
</dbReference>
<dbReference type="PROSITE" id="PS00584">
    <property type="entry name" value="PFKB_KINASES_2"/>
    <property type="match status" value="1"/>
</dbReference>